<keyword evidence="4 8" id="KW-0812">Transmembrane</keyword>
<name>A2DLN8_TRIV3</name>
<feature type="transmembrane region" description="Helical" evidence="8">
    <location>
        <begin position="247"/>
        <end position="272"/>
    </location>
</feature>
<feature type="transmembrane region" description="Helical" evidence="8">
    <location>
        <begin position="329"/>
        <end position="349"/>
    </location>
</feature>
<organism evidence="10 11">
    <name type="scientific">Trichomonas vaginalis (strain ATCC PRA-98 / G3)</name>
    <dbReference type="NCBI Taxonomy" id="412133"/>
    <lineage>
        <taxon>Eukaryota</taxon>
        <taxon>Metamonada</taxon>
        <taxon>Parabasalia</taxon>
        <taxon>Trichomonadida</taxon>
        <taxon>Trichomonadidae</taxon>
        <taxon>Trichomonas</taxon>
    </lineage>
</organism>
<dbReference type="VEuPathDB" id="TrichDB:TVAGG3_0580850"/>
<accession>A2DLN8</accession>
<keyword evidence="3" id="KW-0813">Transport</keyword>
<evidence type="ECO:0000256" key="8">
    <source>
        <dbReference type="SAM" id="Phobius"/>
    </source>
</evidence>
<dbReference type="InterPro" id="IPR013057">
    <property type="entry name" value="AA_transpt_TM"/>
</dbReference>
<dbReference type="GO" id="GO:0016020">
    <property type="term" value="C:membrane"/>
    <property type="evidence" value="ECO:0000318"/>
    <property type="project" value="GO_Central"/>
</dbReference>
<keyword evidence="6 8" id="KW-1133">Transmembrane helix</keyword>
<dbReference type="OrthoDB" id="655540at2759"/>
<dbReference type="GO" id="GO:0003333">
    <property type="term" value="P:amino acid transmembrane transport"/>
    <property type="evidence" value="ECO:0000318"/>
    <property type="project" value="GO_Central"/>
</dbReference>
<feature type="transmembrane region" description="Helical" evidence="8">
    <location>
        <begin position="168"/>
        <end position="191"/>
    </location>
</feature>
<evidence type="ECO:0000313" key="10">
    <source>
        <dbReference type="EMBL" id="EAY18671.1"/>
    </source>
</evidence>
<feature type="transmembrane region" description="Helical" evidence="8">
    <location>
        <begin position="21"/>
        <end position="41"/>
    </location>
</feature>
<dbReference type="PANTHER" id="PTHR22950:SF458">
    <property type="entry name" value="SODIUM-COUPLED NEUTRAL AMINO ACID TRANSPORTER 11-RELATED"/>
    <property type="match status" value="1"/>
</dbReference>
<comment type="similarity">
    <text evidence="2">Belongs to the amino acid/polyamine transporter 2 family.</text>
</comment>
<dbReference type="RefSeq" id="XP_001579657.1">
    <property type="nucleotide sequence ID" value="XM_001579607.1"/>
</dbReference>
<dbReference type="eggNOG" id="KOG1305">
    <property type="taxonomic scope" value="Eukaryota"/>
</dbReference>
<dbReference type="EMBL" id="DS113216">
    <property type="protein sequence ID" value="EAY18671.1"/>
    <property type="molecule type" value="Genomic_DNA"/>
</dbReference>
<feature type="domain" description="Amino acid transporter transmembrane" evidence="9">
    <location>
        <begin position="28"/>
        <end position="409"/>
    </location>
</feature>
<keyword evidence="5" id="KW-0029">Amino-acid transport</keyword>
<reference evidence="10" key="2">
    <citation type="journal article" date="2007" name="Science">
        <title>Draft genome sequence of the sexually transmitted pathogen Trichomonas vaginalis.</title>
        <authorList>
            <person name="Carlton J.M."/>
            <person name="Hirt R.P."/>
            <person name="Silva J.C."/>
            <person name="Delcher A.L."/>
            <person name="Schatz M."/>
            <person name="Zhao Q."/>
            <person name="Wortman J.R."/>
            <person name="Bidwell S.L."/>
            <person name="Alsmark U.C.M."/>
            <person name="Besteiro S."/>
            <person name="Sicheritz-Ponten T."/>
            <person name="Noel C.J."/>
            <person name="Dacks J.B."/>
            <person name="Foster P.G."/>
            <person name="Simillion C."/>
            <person name="Van de Peer Y."/>
            <person name="Miranda-Saavedra D."/>
            <person name="Barton G.J."/>
            <person name="Westrop G.D."/>
            <person name="Mueller S."/>
            <person name="Dessi D."/>
            <person name="Fiori P.L."/>
            <person name="Ren Q."/>
            <person name="Paulsen I."/>
            <person name="Zhang H."/>
            <person name="Bastida-Corcuera F.D."/>
            <person name="Simoes-Barbosa A."/>
            <person name="Brown M.T."/>
            <person name="Hayes R.D."/>
            <person name="Mukherjee M."/>
            <person name="Okumura C.Y."/>
            <person name="Schneider R."/>
            <person name="Smith A.J."/>
            <person name="Vanacova S."/>
            <person name="Villalvazo M."/>
            <person name="Haas B.J."/>
            <person name="Pertea M."/>
            <person name="Feldblyum T.V."/>
            <person name="Utterback T.R."/>
            <person name="Shu C.L."/>
            <person name="Osoegawa K."/>
            <person name="de Jong P.J."/>
            <person name="Hrdy I."/>
            <person name="Horvathova L."/>
            <person name="Zubacova Z."/>
            <person name="Dolezal P."/>
            <person name="Malik S.B."/>
            <person name="Logsdon J.M. Jr."/>
            <person name="Henze K."/>
            <person name="Gupta A."/>
            <person name="Wang C.C."/>
            <person name="Dunne R.L."/>
            <person name="Upcroft J.A."/>
            <person name="Upcroft P."/>
            <person name="White O."/>
            <person name="Salzberg S.L."/>
            <person name="Tang P."/>
            <person name="Chiu C.-H."/>
            <person name="Lee Y.-S."/>
            <person name="Embley T.M."/>
            <person name="Coombs G.H."/>
            <person name="Mottram J.C."/>
            <person name="Tachezy J."/>
            <person name="Fraser-Liggett C.M."/>
            <person name="Johnson P.J."/>
        </authorList>
    </citation>
    <scope>NUCLEOTIDE SEQUENCE [LARGE SCALE GENOMIC DNA]</scope>
    <source>
        <strain evidence="10">G3</strain>
    </source>
</reference>
<dbReference type="Pfam" id="PF01490">
    <property type="entry name" value="Aa_trans"/>
    <property type="match status" value="1"/>
</dbReference>
<evidence type="ECO:0000256" key="2">
    <source>
        <dbReference type="ARBA" id="ARBA00008066"/>
    </source>
</evidence>
<feature type="transmembrane region" description="Helical" evidence="8">
    <location>
        <begin position="53"/>
        <end position="74"/>
    </location>
</feature>
<dbReference type="KEGG" id="tva:5464185"/>
<feature type="transmembrane region" description="Helical" evidence="8">
    <location>
        <begin position="296"/>
        <end position="317"/>
    </location>
</feature>
<evidence type="ECO:0000256" key="7">
    <source>
        <dbReference type="ARBA" id="ARBA00023136"/>
    </source>
</evidence>
<dbReference type="STRING" id="5722.A2DLN8"/>
<keyword evidence="11" id="KW-1185">Reference proteome</keyword>
<feature type="transmembrane region" description="Helical" evidence="8">
    <location>
        <begin position="116"/>
        <end position="132"/>
    </location>
</feature>
<feature type="transmembrane region" description="Helical" evidence="8">
    <location>
        <begin position="138"/>
        <end position="161"/>
    </location>
</feature>
<dbReference type="PANTHER" id="PTHR22950">
    <property type="entry name" value="AMINO ACID TRANSPORTER"/>
    <property type="match status" value="1"/>
</dbReference>
<dbReference type="Proteomes" id="UP000001542">
    <property type="component" value="Unassembled WGS sequence"/>
</dbReference>
<feature type="transmembrane region" description="Helical" evidence="8">
    <location>
        <begin position="218"/>
        <end position="235"/>
    </location>
</feature>
<dbReference type="AlphaFoldDB" id="A2DLN8"/>
<reference evidence="10" key="1">
    <citation type="submission" date="2006-10" db="EMBL/GenBank/DDBJ databases">
        <authorList>
            <person name="Amadeo P."/>
            <person name="Zhao Q."/>
            <person name="Wortman J."/>
            <person name="Fraser-Liggett C."/>
            <person name="Carlton J."/>
        </authorList>
    </citation>
    <scope>NUCLEOTIDE SEQUENCE</scope>
    <source>
        <strain evidence="10">G3</strain>
    </source>
</reference>
<dbReference type="VEuPathDB" id="TrichDB:TVAG_062760"/>
<evidence type="ECO:0000256" key="1">
    <source>
        <dbReference type="ARBA" id="ARBA00004141"/>
    </source>
</evidence>
<comment type="subcellular location">
    <subcellularLocation>
        <location evidence="1">Membrane</location>
        <topology evidence="1">Multi-pass membrane protein</topology>
    </subcellularLocation>
</comment>
<keyword evidence="7 8" id="KW-0472">Membrane</keyword>
<protein>
    <submittedName>
        <fullName evidence="10">Transmembrane amino acid transporter protein</fullName>
    </submittedName>
</protein>
<evidence type="ECO:0000313" key="11">
    <source>
        <dbReference type="Proteomes" id="UP000001542"/>
    </source>
</evidence>
<evidence type="ECO:0000256" key="6">
    <source>
        <dbReference type="ARBA" id="ARBA00022989"/>
    </source>
</evidence>
<evidence type="ECO:0000256" key="5">
    <source>
        <dbReference type="ARBA" id="ARBA00022970"/>
    </source>
</evidence>
<dbReference type="GO" id="GO:0015179">
    <property type="term" value="F:L-amino acid transmembrane transporter activity"/>
    <property type="evidence" value="ECO:0000318"/>
    <property type="project" value="GO_Central"/>
</dbReference>
<evidence type="ECO:0000256" key="3">
    <source>
        <dbReference type="ARBA" id="ARBA00022448"/>
    </source>
</evidence>
<evidence type="ECO:0000259" key="9">
    <source>
        <dbReference type="Pfam" id="PF01490"/>
    </source>
</evidence>
<proteinExistence type="inferred from homology"/>
<evidence type="ECO:0000256" key="4">
    <source>
        <dbReference type="ARBA" id="ARBA00022692"/>
    </source>
</evidence>
<feature type="transmembrane region" description="Helical" evidence="8">
    <location>
        <begin position="389"/>
        <end position="409"/>
    </location>
</feature>
<dbReference type="InParanoid" id="A2DLN8"/>
<gene>
    <name evidence="10" type="ORF">TVAG_062760</name>
</gene>
<dbReference type="SMR" id="A2DLN8"/>
<feature type="transmembrane region" description="Helical" evidence="8">
    <location>
        <begin position="355"/>
        <end position="377"/>
    </location>
</feature>
<sequence length="413" mass="46359">MLGKAGASQNEEKRLFKEYRYNINFFPMLLCLINAAVGRGIVSLGNAFRCGVFTSLILCTVIGIVSYYSMYFFIKAGAATHSGTFEDIWAATFGPRTIWICAFLSISRKFVTLKSYFSYIISTIISLIKQYSNTDNVPWWALTNEFYLLIFIVLFIIPFALTKSLKTVSVISAISCFCILYLLAVVIYYFVDSVKTNGFDPNKQIVYFSFDKKVSTCISSLMTAYLVYPLAYPGLNHLRHATVKRLNLLAITLIVILWALYYTFGILCYLSLFDTNTGGAILSYFKKRPLKTVSEVVQMLMIATTIPIVISPMRYIMINIYVKVTTIQYAIWVVVGIIIGLIGIVLIGAQGDFSTYLGFASDVLAPVVLWGLPAILYLKACGRQNMFHFIGAIFTICLGIAAIVFIVYMKFFA</sequence>